<proteinExistence type="predicted"/>
<protein>
    <submittedName>
        <fullName evidence="1">Uncharacterized protein</fullName>
    </submittedName>
</protein>
<name>A0A3G5AA39_9VIRU</name>
<dbReference type="EMBL" id="MK072388">
    <property type="protein sequence ID" value="AYV83364.1"/>
    <property type="molecule type" value="Genomic_DNA"/>
</dbReference>
<sequence>MLRVCAKHILSRRLVGTACRSFSSNRFVVGIVKRSIIAAAVPRRSFADCAAAVTTRSKIPESKKMSYRRMEYDSSKKVSEQMSGYSSGDELWGILVNNVEYCVRYIGFVGRFDTCEVFAMTPDFPKFAINFKSINGSNVWGYAVELESVDMFFNKIMKKGNIRIPNY</sequence>
<gene>
    <name evidence="1" type="ORF">Hyperionvirus6_45</name>
</gene>
<evidence type="ECO:0000313" key="1">
    <source>
        <dbReference type="EMBL" id="AYV83364.1"/>
    </source>
</evidence>
<reference evidence="1" key="1">
    <citation type="submission" date="2018-10" db="EMBL/GenBank/DDBJ databases">
        <title>Hidden diversity of soil giant viruses.</title>
        <authorList>
            <person name="Schulz F."/>
            <person name="Alteio L."/>
            <person name="Goudeau D."/>
            <person name="Ryan E.M."/>
            <person name="Malmstrom R.R."/>
            <person name="Blanchard J."/>
            <person name="Woyke T."/>
        </authorList>
    </citation>
    <scope>NUCLEOTIDE SEQUENCE</scope>
    <source>
        <strain evidence="1">HYV1</strain>
    </source>
</reference>
<organism evidence="1">
    <name type="scientific">Hyperionvirus sp</name>
    <dbReference type="NCBI Taxonomy" id="2487770"/>
    <lineage>
        <taxon>Viruses</taxon>
        <taxon>Varidnaviria</taxon>
        <taxon>Bamfordvirae</taxon>
        <taxon>Nucleocytoviricota</taxon>
        <taxon>Megaviricetes</taxon>
        <taxon>Imitervirales</taxon>
        <taxon>Mimiviridae</taxon>
        <taxon>Klosneuvirinae</taxon>
    </lineage>
</organism>
<accession>A0A3G5AA39</accession>